<dbReference type="InterPro" id="IPR028098">
    <property type="entry name" value="Glyco_trans_4-like_N"/>
</dbReference>
<dbReference type="PANTHER" id="PTHR12526:SF572">
    <property type="entry name" value="BLL5144 PROTEIN"/>
    <property type="match status" value="1"/>
</dbReference>
<evidence type="ECO:0000256" key="1">
    <source>
        <dbReference type="ARBA" id="ARBA00022676"/>
    </source>
</evidence>
<reference evidence="4 5" key="1">
    <citation type="journal article" date="2012" name="J. Bacteriol.">
        <title>Genome sequence of Mycobacterium hassiacum DSM 44199, a rare source of heat-stable mycobacterial proteins.</title>
        <authorList>
            <person name="Tiago I."/>
            <person name="Maranha A."/>
            <person name="Mendes V."/>
            <person name="Alarico S."/>
            <person name="Moynihan P.J."/>
            <person name="Clarke A.J."/>
            <person name="Macedo-Ribeiro S."/>
            <person name="Pereira P.J."/>
            <person name="Empadinhas N."/>
        </authorList>
    </citation>
    <scope>NUCLEOTIDE SEQUENCE [LARGE SCALE GENOMIC DNA]</scope>
    <source>
        <strain evidence="5">DSM 44199 / CIP 105218 / JCM 12690 / 3849</strain>
    </source>
</reference>
<comment type="caution">
    <text evidence="4">The sequence shown here is derived from an EMBL/GenBank/DDBJ whole genome shotgun (WGS) entry which is preliminary data.</text>
</comment>
<dbReference type="OrthoDB" id="9765330at2"/>
<dbReference type="GO" id="GO:0016757">
    <property type="term" value="F:glycosyltransferase activity"/>
    <property type="evidence" value="ECO:0007669"/>
    <property type="project" value="UniProtKB-KW"/>
</dbReference>
<accession>K5BBY8</accession>
<keyword evidence="5" id="KW-1185">Reference proteome</keyword>
<dbReference type="eggNOG" id="COG0438">
    <property type="taxonomic scope" value="Bacteria"/>
</dbReference>
<dbReference type="SUPFAM" id="SSF53756">
    <property type="entry name" value="UDP-Glycosyltransferase/glycogen phosphorylase"/>
    <property type="match status" value="1"/>
</dbReference>
<sequence>MIDTIVPQGNSSSAQLGLLLAPAPVKGLTTFGAGLSAALRARGAEVDVIDCGIAPAVGDWVDRLNRSDIAIVEHTFDSDDDDILDVLDGLRVLSVVVIHTVPQKPDRRQRAALSVLTAGADHVIVMSDAARQRLCASYGVPPRKVSTIPHGATVPTGPRGKRARRPTILTWGWLGPGKGIERVIDAMATLRDLPGHPNYLVAGPTHPRALSGDTDAYRTARITQAAELGVADSVTFDGGYYTGARLTELICQAAVVVLPYDSTDQVTSGVLVQAVAHGRPVVATAFPHARELLGGGAGTIVDHDDPVALATALRQILTRPRLAGDMAAAARDLAPQLAWSEVATDYLGVVRRLLAASVARSEYS</sequence>
<protein>
    <submittedName>
        <fullName evidence="4">Glycosyl transferases group 1 family protein</fullName>
    </submittedName>
</protein>
<gene>
    <name evidence="4" type="ORF">C731_4949</name>
</gene>
<evidence type="ECO:0000256" key="2">
    <source>
        <dbReference type="ARBA" id="ARBA00022679"/>
    </source>
</evidence>
<dbReference type="PANTHER" id="PTHR12526">
    <property type="entry name" value="GLYCOSYLTRANSFERASE"/>
    <property type="match status" value="1"/>
</dbReference>
<dbReference type="PATRIC" id="fig|1122247.3.peg.4745"/>
<evidence type="ECO:0000259" key="3">
    <source>
        <dbReference type="Pfam" id="PF13439"/>
    </source>
</evidence>
<dbReference type="STRING" id="1122247.GCA_000379865_03200"/>
<keyword evidence="1" id="KW-0328">Glycosyltransferase</keyword>
<dbReference type="Gene3D" id="3.40.50.2000">
    <property type="entry name" value="Glycogen Phosphorylase B"/>
    <property type="match status" value="2"/>
</dbReference>
<name>K5BBY8_MYCHD</name>
<dbReference type="Proteomes" id="UP000006265">
    <property type="component" value="Unassembled WGS sequence"/>
</dbReference>
<feature type="domain" description="Glycosyltransferase subfamily 4-like N-terminal" evidence="3">
    <location>
        <begin position="64"/>
        <end position="151"/>
    </location>
</feature>
<evidence type="ECO:0000313" key="5">
    <source>
        <dbReference type="Proteomes" id="UP000006265"/>
    </source>
</evidence>
<proteinExistence type="predicted"/>
<dbReference type="Pfam" id="PF13439">
    <property type="entry name" value="Glyco_transf_4"/>
    <property type="match status" value="1"/>
</dbReference>
<keyword evidence="2 4" id="KW-0808">Transferase</keyword>
<dbReference type="AlphaFoldDB" id="K5BBY8"/>
<dbReference type="Pfam" id="PF13692">
    <property type="entry name" value="Glyco_trans_1_4"/>
    <property type="match status" value="1"/>
</dbReference>
<organism evidence="4 5">
    <name type="scientific">Mycolicibacterium hassiacum (strain DSM 44199 / CIP 105218 / JCM 12690 / 3849)</name>
    <name type="common">Mycobacterium hassiacum</name>
    <dbReference type="NCBI Taxonomy" id="1122247"/>
    <lineage>
        <taxon>Bacteria</taxon>
        <taxon>Bacillati</taxon>
        <taxon>Actinomycetota</taxon>
        <taxon>Actinomycetes</taxon>
        <taxon>Mycobacteriales</taxon>
        <taxon>Mycobacteriaceae</taxon>
        <taxon>Mycolicibacterium</taxon>
    </lineage>
</organism>
<dbReference type="EMBL" id="AMRA01000160">
    <property type="protein sequence ID" value="EKF21092.1"/>
    <property type="molecule type" value="Genomic_DNA"/>
</dbReference>
<evidence type="ECO:0000313" key="4">
    <source>
        <dbReference type="EMBL" id="EKF21092.1"/>
    </source>
</evidence>
<dbReference type="RefSeq" id="WP_005632863.1">
    <property type="nucleotide sequence ID" value="NZ_AMRA01000160.1"/>
</dbReference>